<sequence>MAMHDGSCHDSLGGSAGDGECVGAIQPRQSAVYSQLVFIHQGSKVQQSKHMRMADSKMEALTMCWIGCQVLTPCVQISFSK</sequence>
<dbReference type="EMBL" id="RWGY01001087">
    <property type="protein sequence ID" value="TVT97072.1"/>
    <property type="molecule type" value="Genomic_DNA"/>
</dbReference>
<dbReference type="Proteomes" id="UP000324897">
    <property type="component" value="Unassembled WGS sequence"/>
</dbReference>
<dbReference type="Gramene" id="TVT97072">
    <property type="protein sequence ID" value="TVT97072"/>
    <property type="gene ID" value="EJB05_57711"/>
</dbReference>
<dbReference type="AlphaFoldDB" id="A0A5J9SDX5"/>
<keyword evidence="2" id="KW-1185">Reference proteome</keyword>
<comment type="caution">
    <text evidence="1">The sequence shown here is derived from an EMBL/GenBank/DDBJ whole genome shotgun (WGS) entry which is preliminary data.</text>
</comment>
<organism evidence="1 2">
    <name type="scientific">Eragrostis curvula</name>
    <name type="common">weeping love grass</name>
    <dbReference type="NCBI Taxonomy" id="38414"/>
    <lineage>
        <taxon>Eukaryota</taxon>
        <taxon>Viridiplantae</taxon>
        <taxon>Streptophyta</taxon>
        <taxon>Embryophyta</taxon>
        <taxon>Tracheophyta</taxon>
        <taxon>Spermatophyta</taxon>
        <taxon>Magnoliopsida</taxon>
        <taxon>Liliopsida</taxon>
        <taxon>Poales</taxon>
        <taxon>Poaceae</taxon>
        <taxon>PACMAD clade</taxon>
        <taxon>Chloridoideae</taxon>
        <taxon>Eragrostideae</taxon>
        <taxon>Eragrostidinae</taxon>
        <taxon>Eragrostis</taxon>
    </lineage>
</organism>
<name>A0A5J9SDX5_9POAL</name>
<gene>
    <name evidence="1" type="ORF">EJB05_57711</name>
</gene>
<proteinExistence type="predicted"/>
<evidence type="ECO:0000313" key="2">
    <source>
        <dbReference type="Proteomes" id="UP000324897"/>
    </source>
</evidence>
<reference evidence="1 2" key="1">
    <citation type="journal article" date="2019" name="Sci. Rep.">
        <title>A high-quality genome of Eragrostis curvula grass provides insights into Poaceae evolution and supports new strategies to enhance forage quality.</title>
        <authorList>
            <person name="Carballo J."/>
            <person name="Santos B.A.C.M."/>
            <person name="Zappacosta D."/>
            <person name="Garbus I."/>
            <person name="Selva J.P."/>
            <person name="Gallo C.A."/>
            <person name="Diaz A."/>
            <person name="Albertini E."/>
            <person name="Caccamo M."/>
            <person name="Echenique V."/>
        </authorList>
    </citation>
    <scope>NUCLEOTIDE SEQUENCE [LARGE SCALE GENOMIC DNA]</scope>
    <source>
        <strain evidence="2">cv. Victoria</strain>
        <tissue evidence="1">Leaf</tissue>
    </source>
</reference>
<protein>
    <submittedName>
        <fullName evidence="1">Uncharacterized protein</fullName>
    </submittedName>
</protein>
<evidence type="ECO:0000313" key="1">
    <source>
        <dbReference type="EMBL" id="TVT97072.1"/>
    </source>
</evidence>
<accession>A0A5J9SDX5</accession>